<proteinExistence type="predicted"/>
<dbReference type="GO" id="GO:0016491">
    <property type="term" value="F:oxidoreductase activity"/>
    <property type="evidence" value="ECO:0007669"/>
    <property type="project" value="UniProtKB-KW"/>
</dbReference>
<accession>A0ABM9CNV9</accession>
<dbReference type="InterPro" id="IPR001670">
    <property type="entry name" value="ADH_Fe/GldA"/>
</dbReference>
<keyword evidence="5" id="KW-1185">Reference proteome</keyword>
<dbReference type="Gene3D" id="3.40.50.1970">
    <property type="match status" value="1"/>
</dbReference>
<dbReference type="CDD" id="cd08172">
    <property type="entry name" value="GlyDH-like"/>
    <property type="match status" value="1"/>
</dbReference>
<evidence type="ECO:0000256" key="1">
    <source>
        <dbReference type="ARBA" id="ARBA00022723"/>
    </source>
</evidence>
<dbReference type="RefSeq" id="WP_236336281.1">
    <property type="nucleotide sequence ID" value="NZ_CAKMMG010000008.1"/>
</dbReference>
<comment type="caution">
    <text evidence="4">The sequence shown here is derived from an EMBL/GenBank/DDBJ whole genome shotgun (WGS) entry which is preliminary data.</text>
</comment>
<organism evidence="4 5">
    <name type="scientific">Paenibacillus auburnensis</name>
    <dbReference type="NCBI Taxonomy" id="2905649"/>
    <lineage>
        <taxon>Bacteria</taxon>
        <taxon>Bacillati</taxon>
        <taxon>Bacillota</taxon>
        <taxon>Bacilli</taxon>
        <taxon>Bacillales</taxon>
        <taxon>Paenibacillaceae</taxon>
        <taxon>Paenibacillus</taxon>
    </lineage>
</organism>
<gene>
    <name evidence="4" type="primary">hcxA</name>
    <name evidence="4" type="ORF">PAECIP111892_04426</name>
</gene>
<evidence type="ECO:0000256" key="2">
    <source>
        <dbReference type="ARBA" id="ARBA00023002"/>
    </source>
</evidence>
<dbReference type="InterPro" id="IPR016205">
    <property type="entry name" value="Glycerol_DH"/>
</dbReference>
<dbReference type="SUPFAM" id="SSF56796">
    <property type="entry name" value="Dehydroquinate synthase-like"/>
    <property type="match status" value="1"/>
</dbReference>
<dbReference type="PANTHER" id="PTHR43616">
    <property type="entry name" value="GLYCEROL DEHYDROGENASE"/>
    <property type="match status" value="1"/>
</dbReference>
<name>A0ABM9CNV9_9BACL</name>
<keyword evidence="1" id="KW-0479">Metal-binding</keyword>
<feature type="domain" description="Alcohol dehydrogenase iron-type/glycerol dehydrogenase GldA" evidence="3">
    <location>
        <begin position="11"/>
        <end position="155"/>
    </location>
</feature>
<dbReference type="Proteomes" id="UP000838324">
    <property type="component" value="Unassembled WGS sequence"/>
</dbReference>
<evidence type="ECO:0000313" key="5">
    <source>
        <dbReference type="Proteomes" id="UP000838324"/>
    </source>
</evidence>
<keyword evidence="2 4" id="KW-0560">Oxidoreductase</keyword>
<dbReference type="Pfam" id="PF00465">
    <property type="entry name" value="Fe-ADH"/>
    <property type="match status" value="1"/>
</dbReference>
<dbReference type="PANTHER" id="PTHR43616:SF3">
    <property type="entry name" value="HYDROXYCARBOXYLATE DEHYDROGENASE A"/>
    <property type="match status" value="1"/>
</dbReference>
<dbReference type="PIRSF" id="PIRSF000112">
    <property type="entry name" value="Glycerol_dehydrogenase"/>
    <property type="match status" value="1"/>
</dbReference>
<evidence type="ECO:0000259" key="3">
    <source>
        <dbReference type="Pfam" id="PF00465"/>
    </source>
</evidence>
<evidence type="ECO:0000313" key="4">
    <source>
        <dbReference type="EMBL" id="CAH1217508.1"/>
    </source>
</evidence>
<protein>
    <submittedName>
        <fullName evidence="4">Hydroxycarboxylate dehydrogenase A</fullName>
        <ecNumber evidence="4">1.1.1.-</ecNumber>
    </submittedName>
</protein>
<reference evidence="4" key="1">
    <citation type="submission" date="2022-01" db="EMBL/GenBank/DDBJ databases">
        <authorList>
            <person name="Criscuolo A."/>
        </authorList>
    </citation>
    <scope>NUCLEOTIDE SEQUENCE</scope>
    <source>
        <strain evidence="4">CIP111892</strain>
    </source>
</reference>
<dbReference type="EC" id="1.1.1.-" evidence="4"/>
<dbReference type="Gene3D" id="1.20.1090.10">
    <property type="entry name" value="Dehydroquinate synthase-like - alpha domain"/>
    <property type="match status" value="1"/>
</dbReference>
<dbReference type="EMBL" id="CAKMMG010000008">
    <property type="protein sequence ID" value="CAH1217508.1"/>
    <property type="molecule type" value="Genomic_DNA"/>
</dbReference>
<sequence>MDQPIIVRAAPQEFICRAGSWGSLEQHLQRRGISRVLVVRGEQSWIAAAPFWPELIETETHYYIYGGECTYSERDAIAAYAEDHQLQAVIAVGGGKITDLVKTAAAKLNLPAVILPTLAATCAAWSSLSVMYDEHGEFIRFDIFARSNALVLLDPAVIAASPPELLTAGIGDTLAKWYEADVIIRNLDSPPLEVELGWYAARKCRENLLKYSGEALAALRAGELNDALVRIIETNIMAGGLVGGFAEDYGRTAGAHSIHDALTGIPESHRVLHGNKVAYGVLVQLALENNWSEIAELLPFYEQIGLPASLGDLGLAHLSRGDLLKLGRRATVPEASIHRMPGTVTAEAVAAAVEELEGYINKLRCGSAPAGTGREKDLQGEGAKTT</sequence>